<proteinExistence type="predicted"/>
<evidence type="ECO:0000313" key="1">
    <source>
        <dbReference type="EMBL" id="KAF6401386.1"/>
    </source>
</evidence>
<dbReference type="Proteomes" id="UP000593571">
    <property type="component" value="Unassembled WGS sequence"/>
</dbReference>
<accession>A0A7J8BSE7</accession>
<evidence type="ECO:0000313" key="2">
    <source>
        <dbReference type="Proteomes" id="UP000593571"/>
    </source>
</evidence>
<organism evidence="1 2">
    <name type="scientific">Rousettus aegyptiacus</name>
    <name type="common">Egyptian fruit bat</name>
    <name type="synonym">Pteropus aegyptiacus</name>
    <dbReference type="NCBI Taxonomy" id="9407"/>
    <lineage>
        <taxon>Eukaryota</taxon>
        <taxon>Metazoa</taxon>
        <taxon>Chordata</taxon>
        <taxon>Craniata</taxon>
        <taxon>Vertebrata</taxon>
        <taxon>Euteleostomi</taxon>
        <taxon>Mammalia</taxon>
        <taxon>Eutheria</taxon>
        <taxon>Laurasiatheria</taxon>
        <taxon>Chiroptera</taxon>
        <taxon>Yinpterochiroptera</taxon>
        <taxon>Pteropodoidea</taxon>
        <taxon>Pteropodidae</taxon>
        <taxon>Rousettinae</taxon>
        <taxon>Rousettus</taxon>
    </lineage>
</organism>
<name>A0A7J8BSE7_ROUAE</name>
<comment type="caution">
    <text evidence="1">The sequence shown here is derived from an EMBL/GenBank/DDBJ whole genome shotgun (WGS) entry which is preliminary data.</text>
</comment>
<sequence>MELFSVVVTGQSEQPPFRKTREQIRGEKFSHSHKPEDLSARRKLVSLPAAALEALKAFAPEGARHQSLLSGGLWPHTGGRWPVVARCDWKLQDPLLHINIDSESRPVKTLKGISSLETSHGWTASEAKTALWAAGVGG</sequence>
<gene>
    <name evidence="1" type="ORF">HJG63_009496</name>
</gene>
<dbReference type="AlphaFoldDB" id="A0A7J8BSE7"/>
<keyword evidence="2" id="KW-1185">Reference proteome</keyword>
<protein>
    <submittedName>
        <fullName evidence="1">Uncharacterized protein</fullName>
    </submittedName>
</protein>
<reference evidence="1 2" key="1">
    <citation type="journal article" date="2020" name="Nature">
        <title>Six reference-quality genomes reveal evolution of bat adaptations.</title>
        <authorList>
            <person name="Jebb D."/>
            <person name="Huang Z."/>
            <person name="Pippel M."/>
            <person name="Hughes G.M."/>
            <person name="Lavrichenko K."/>
            <person name="Devanna P."/>
            <person name="Winkler S."/>
            <person name="Jermiin L.S."/>
            <person name="Skirmuntt E.C."/>
            <person name="Katzourakis A."/>
            <person name="Burkitt-Gray L."/>
            <person name="Ray D.A."/>
            <person name="Sullivan K.A.M."/>
            <person name="Roscito J.G."/>
            <person name="Kirilenko B.M."/>
            <person name="Davalos L.M."/>
            <person name="Corthals A.P."/>
            <person name="Power M.L."/>
            <person name="Jones G."/>
            <person name="Ransome R.D."/>
            <person name="Dechmann D.K.N."/>
            <person name="Locatelli A.G."/>
            <person name="Puechmaille S.J."/>
            <person name="Fedrigo O."/>
            <person name="Jarvis E.D."/>
            <person name="Hiller M."/>
            <person name="Vernes S.C."/>
            <person name="Myers E.W."/>
            <person name="Teeling E.C."/>
        </authorList>
    </citation>
    <scope>NUCLEOTIDE SEQUENCE [LARGE SCALE GENOMIC DNA]</scope>
    <source>
        <strain evidence="1">MRouAeg1</strain>
        <tissue evidence="1">Muscle</tissue>
    </source>
</reference>
<dbReference type="EMBL" id="JACASE010000016">
    <property type="protein sequence ID" value="KAF6401386.1"/>
    <property type="molecule type" value="Genomic_DNA"/>
</dbReference>